<name>A0A3S5ISR0_9TRYP</name>
<dbReference type="EC" id="2.7.7.64" evidence="6"/>
<dbReference type="EMBL" id="MKKU01000431">
    <property type="protein sequence ID" value="RNF12841.1"/>
    <property type="molecule type" value="Genomic_DNA"/>
</dbReference>
<dbReference type="SUPFAM" id="SSF53448">
    <property type="entry name" value="Nucleotide-diphospho-sugar transferases"/>
    <property type="match status" value="1"/>
</dbReference>
<dbReference type="GO" id="GO:0051748">
    <property type="term" value="F:UTP-monosaccharide-1-phosphate uridylyltransferase activity"/>
    <property type="evidence" value="ECO:0007669"/>
    <property type="project" value="UniProtKB-EC"/>
</dbReference>
<dbReference type="GeneID" id="40320015"/>
<evidence type="ECO:0000313" key="9">
    <source>
        <dbReference type="Proteomes" id="UP000284403"/>
    </source>
</evidence>
<keyword evidence="4" id="KW-0548">Nucleotidyltransferase</keyword>
<evidence type="ECO:0000256" key="5">
    <source>
        <dbReference type="ARBA" id="ARBA00038047"/>
    </source>
</evidence>
<accession>A0A3S5ISR0</accession>
<dbReference type="GO" id="GO:0006048">
    <property type="term" value="P:UDP-N-acetylglucosamine biosynthetic process"/>
    <property type="evidence" value="ECO:0007669"/>
    <property type="project" value="TreeGrafter"/>
</dbReference>
<dbReference type="InterPro" id="IPR029044">
    <property type="entry name" value="Nucleotide-diphossugar_trans"/>
</dbReference>
<comment type="similarity">
    <text evidence="5">Belongs to the USP family.</text>
</comment>
<dbReference type="Pfam" id="PF01704">
    <property type="entry name" value="UDPGP"/>
    <property type="match status" value="1"/>
</dbReference>
<proteinExistence type="inferred from homology"/>
<gene>
    <name evidence="8" type="ORF">Tco025E_06404</name>
</gene>
<evidence type="ECO:0000256" key="6">
    <source>
        <dbReference type="ARBA" id="ARBA00039080"/>
    </source>
</evidence>
<evidence type="ECO:0000256" key="3">
    <source>
        <dbReference type="ARBA" id="ARBA00022679"/>
    </source>
</evidence>
<dbReference type="InterPro" id="IPR039741">
    <property type="entry name" value="UDP-sugar_pyrophosphorylase"/>
</dbReference>
<dbReference type="GO" id="GO:0003977">
    <property type="term" value="F:UDP-N-acetylglucosamine diphosphorylase activity"/>
    <property type="evidence" value="ECO:0007669"/>
    <property type="project" value="TreeGrafter"/>
</dbReference>
<dbReference type="AlphaFoldDB" id="A0A3S5ISR0"/>
<comment type="catalytic activity">
    <reaction evidence="7">
        <text>a monosaccharide 1-phosphate + UTP + H(+) = a UDP-monosaccharide + diphosphate</text>
        <dbReference type="Rhea" id="RHEA:13205"/>
        <dbReference type="ChEBI" id="CHEBI:15378"/>
        <dbReference type="ChEBI" id="CHEBI:33019"/>
        <dbReference type="ChEBI" id="CHEBI:46398"/>
        <dbReference type="ChEBI" id="CHEBI:140358"/>
        <dbReference type="ChEBI" id="CHEBI:140359"/>
        <dbReference type="EC" id="2.7.7.64"/>
    </reaction>
</comment>
<comment type="caution">
    <text evidence="8">The sequence shown here is derived from an EMBL/GenBank/DDBJ whole genome shotgun (WGS) entry which is preliminary data.</text>
</comment>
<evidence type="ECO:0000256" key="7">
    <source>
        <dbReference type="ARBA" id="ARBA00048259"/>
    </source>
</evidence>
<reference evidence="8 9" key="1">
    <citation type="journal article" date="2018" name="BMC Genomics">
        <title>Genomic comparison of Trypanosoma conorhini and Trypanosoma rangeli to Trypanosoma cruzi strains of high and low virulence.</title>
        <authorList>
            <person name="Bradwell K.R."/>
            <person name="Koparde V.N."/>
            <person name="Matveyev A.V."/>
            <person name="Serrano M.G."/>
            <person name="Alves J.M."/>
            <person name="Parikh H."/>
            <person name="Huang B."/>
            <person name="Lee V."/>
            <person name="Espinosa-Alvarez O."/>
            <person name="Ortiz P.A."/>
            <person name="Costa-Martins A.G."/>
            <person name="Teixeira M.M."/>
            <person name="Buck G.A."/>
        </authorList>
    </citation>
    <scope>NUCLEOTIDE SEQUENCE [LARGE SCALE GENOMIC DNA]</scope>
    <source>
        <strain evidence="8 9">025E</strain>
    </source>
</reference>
<evidence type="ECO:0000256" key="4">
    <source>
        <dbReference type="ARBA" id="ARBA00022695"/>
    </source>
</evidence>
<dbReference type="Gene3D" id="2.160.10.30">
    <property type="match status" value="1"/>
</dbReference>
<keyword evidence="9" id="KW-1185">Reference proteome</keyword>
<dbReference type="Gene3D" id="3.90.550.10">
    <property type="entry name" value="Spore Coat Polysaccharide Biosynthesis Protein SpsA, Chain A"/>
    <property type="match status" value="1"/>
</dbReference>
<dbReference type="Proteomes" id="UP000284403">
    <property type="component" value="Unassembled WGS sequence"/>
</dbReference>
<comment type="cofactor">
    <cofactor evidence="2">
        <name>Mg(2+)</name>
        <dbReference type="ChEBI" id="CHEBI:18420"/>
    </cofactor>
</comment>
<evidence type="ECO:0000313" key="8">
    <source>
        <dbReference type="EMBL" id="RNF12841.1"/>
    </source>
</evidence>
<keyword evidence="3" id="KW-0808">Transferase</keyword>
<protein>
    <recommendedName>
        <fullName evidence="6">UTP-monosaccharide-1-phosphate uridylyltransferase</fullName>
        <ecNumber evidence="6">2.7.7.64</ecNumber>
    </recommendedName>
</protein>
<dbReference type="PANTHER" id="PTHR11952">
    <property type="entry name" value="UDP- GLUCOSE PYROPHOSPHORYLASE"/>
    <property type="match status" value="1"/>
</dbReference>
<dbReference type="OrthoDB" id="532420at2759"/>
<evidence type="ECO:0000256" key="2">
    <source>
        <dbReference type="ARBA" id="ARBA00001946"/>
    </source>
</evidence>
<dbReference type="InterPro" id="IPR002618">
    <property type="entry name" value="UDPGP_fam"/>
</dbReference>
<dbReference type="RefSeq" id="XP_029226618.1">
    <property type="nucleotide sequence ID" value="XM_029373281.1"/>
</dbReference>
<dbReference type="PANTHER" id="PTHR11952:SF9">
    <property type="entry name" value="UDP-SUGAR PYROPHOSPHORYLASE"/>
    <property type="match status" value="1"/>
</dbReference>
<organism evidence="8 9">
    <name type="scientific">Trypanosoma conorhini</name>
    <dbReference type="NCBI Taxonomy" id="83891"/>
    <lineage>
        <taxon>Eukaryota</taxon>
        <taxon>Discoba</taxon>
        <taxon>Euglenozoa</taxon>
        <taxon>Kinetoplastea</taxon>
        <taxon>Metakinetoplastina</taxon>
        <taxon>Trypanosomatida</taxon>
        <taxon>Trypanosomatidae</taxon>
        <taxon>Trypanosoma</taxon>
    </lineage>
</organism>
<sequence>MTKLSAGKGPTSQELNALRERLSSPELGQSQLFEGWPASTEEFTEEQRSLMVELFRIGEHYRGGIEQYVRNGQRLLAAKGGSLEEYTSLDFPSHVYEAPSLFDRSEELMSLEREGLRYAKQCVFVLVAGGLGERLGYSGIKLGLPVETASRRCYLEHYLGWVTHVAGPNAPFVIMTSDDTHASTEKLLRALGRNTPNVHLLKQETVPCFTDTAAHLALSNGKLLRKPHGHGDVHSLLYGAVDHASGRRLLELWQSQGYSYVVFMQDTNAIATMTIPVSLGMSAKHRLAMNFTCIPRQPKEAIGLLCKVHLRGSDIERTVNIEYNNFASVAASLTELGGDVAVAGSNYSPYPGSINTLILDLKEYLPLLIESHGRVPEFINLKFTDDSKTKFKPCRIESLMQDVALLFDSAKKRVGAVTFSRFTFQPVKNALQEGLKKASEGLAAYCAATGEQDYYEALRLRLQGAGLELPARPSNAFDVEVGSALKLQLFPIIVADAVALGASLEDVTKRLLPRPDKVTVSARSVLLIEGHVRIESLDLDGALHLVGPKAKDAPPLVIKDLTVKNAGWTVRALSADEKLDEVHRIRGFVLEEHETQTVHHAKL</sequence>
<comment type="cofactor">
    <cofactor evidence="1">
        <name>Mn(2+)</name>
        <dbReference type="ChEBI" id="CHEBI:29035"/>
    </cofactor>
</comment>
<evidence type="ECO:0000256" key="1">
    <source>
        <dbReference type="ARBA" id="ARBA00001936"/>
    </source>
</evidence>